<proteinExistence type="predicted"/>
<organism evidence="3 4">
    <name type="scientific">Pandoraea terrae</name>
    <dbReference type="NCBI Taxonomy" id="1537710"/>
    <lineage>
        <taxon>Bacteria</taxon>
        <taxon>Pseudomonadati</taxon>
        <taxon>Pseudomonadota</taxon>
        <taxon>Betaproteobacteria</taxon>
        <taxon>Burkholderiales</taxon>
        <taxon>Burkholderiaceae</taxon>
        <taxon>Pandoraea</taxon>
    </lineage>
</organism>
<reference evidence="3 4" key="1">
    <citation type="submission" date="2019-08" db="EMBL/GenBank/DDBJ databases">
        <authorList>
            <person name="Peeters C."/>
        </authorList>
    </citation>
    <scope>NUCLEOTIDE SEQUENCE [LARGE SCALE GENOMIC DNA]</scope>
    <source>
        <strain evidence="3 4">LMG 30175</strain>
    </source>
</reference>
<sequence length="568" mass="63597">MKTLRLQAVPALAGVALSVWMSLADGQTVISKERPPLPTNMMQAPPPAERVPGEPADPDPSTWGMDATTGVFRHPGATPETSGPHPFKGSLNYLDLNQYAKNTKVEAFYPVLVSSGHTWQTIFDLDGHRYMYDYYRDHFQVYDITDPRKLTMVGERRFDTKNGDHPFGPFNIQYNRKLEKLIAVQCYETPRFGILKNKYAQPEKEKIIREMKFLRGFRVFEVVTPTEWKMLSEVTLDPHANAQQMPQQGSGCLDVPFYIGDKFVFVAGAPDDTYSLQEYKSYLYSAAQLAYDISDPYHPKLMSVWSVPGQRIGEEAAYRENPRHGNKTSWMGARMPLFIPRPVEQGGKYGYAAMGGLGFYVVDISDPANMKTVGHLDLPVSVAGNEGDNIDVTKAEITGMVYFSGYPMSDDCYEPYKDIYQIDVRDPAHPKITGVLPRPTPPKEAGFTDYCERRASFGPKRSGYLNQPGTPSKQYIPYSFYNAGLQIFDVSNPAHPFIAAYFVPKMADPKTSTNSGLFRTAGYGNPTHGIFVEWDRHLIWVFTNHGVYAISSPLLGTPVFGLPKSGSS</sequence>
<dbReference type="Pfam" id="PF08309">
    <property type="entry name" value="LVIVD"/>
    <property type="match status" value="2"/>
</dbReference>
<dbReference type="EMBL" id="CABPRZ010000019">
    <property type="protein sequence ID" value="VVE39564.1"/>
    <property type="molecule type" value="Genomic_DNA"/>
</dbReference>
<evidence type="ECO:0000256" key="1">
    <source>
        <dbReference type="SAM" id="MobiDB-lite"/>
    </source>
</evidence>
<evidence type="ECO:0008006" key="5">
    <source>
        <dbReference type="Google" id="ProtNLM"/>
    </source>
</evidence>
<gene>
    <name evidence="3" type="ORF">PTE30175_03985</name>
</gene>
<feature type="region of interest" description="Disordered" evidence="1">
    <location>
        <begin position="31"/>
        <end position="61"/>
    </location>
</feature>
<protein>
    <recommendedName>
        <fullName evidence="5">LVIVD repeat-containing protein</fullName>
    </recommendedName>
</protein>
<accession>A0A5E4XT87</accession>
<evidence type="ECO:0000313" key="3">
    <source>
        <dbReference type="EMBL" id="VVE39564.1"/>
    </source>
</evidence>
<dbReference type="AlphaFoldDB" id="A0A5E4XT87"/>
<evidence type="ECO:0000256" key="2">
    <source>
        <dbReference type="SAM" id="SignalP"/>
    </source>
</evidence>
<keyword evidence="4" id="KW-1185">Reference proteome</keyword>
<dbReference type="Proteomes" id="UP000414233">
    <property type="component" value="Unassembled WGS sequence"/>
</dbReference>
<feature type="chain" id="PRO_5022859842" description="LVIVD repeat-containing protein" evidence="2">
    <location>
        <begin position="25"/>
        <end position="568"/>
    </location>
</feature>
<name>A0A5E4XT87_9BURK</name>
<dbReference type="RefSeq" id="WP_150698785.1">
    <property type="nucleotide sequence ID" value="NZ_CABPRZ010000019.1"/>
</dbReference>
<dbReference type="OrthoDB" id="8375at2"/>
<feature type="signal peptide" evidence="2">
    <location>
        <begin position="1"/>
        <end position="24"/>
    </location>
</feature>
<dbReference type="InterPro" id="IPR013211">
    <property type="entry name" value="LVIVD"/>
</dbReference>
<keyword evidence="2" id="KW-0732">Signal</keyword>
<evidence type="ECO:0000313" key="4">
    <source>
        <dbReference type="Proteomes" id="UP000414233"/>
    </source>
</evidence>